<dbReference type="EMBL" id="FOAG01000003">
    <property type="protein sequence ID" value="SEL02659.1"/>
    <property type="molecule type" value="Genomic_DNA"/>
</dbReference>
<evidence type="ECO:0000313" key="1">
    <source>
        <dbReference type="EMBL" id="SEL02659.1"/>
    </source>
</evidence>
<organism evidence="1 2">
    <name type="scientific">Roseovarius azorensis</name>
    <dbReference type="NCBI Taxonomy" id="1287727"/>
    <lineage>
        <taxon>Bacteria</taxon>
        <taxon>Pseudomonadati</taxon>
        <taxon>Pseudomonadota</taxon>
        <taxon>Alphaproteobacteria</taxon>
        <taxon>Rhodobacterales</taxon>
        <taxon>Roseobacteraceae</taxon>
        <taxon>Roseovarius</taxon>
    </lineage>
</organism>
<accession>A0A1H7LUW5</accession>
<name>A0A1H7LUW5_9RHOB</name>
<gene>
    <name evidence="1" type="ORF">SAMN05443999_103139</name>
</gene>
<protein>
    <submittedName>
        <fullName evidence="1">Uncharacterized protein</fullName>
    </submittedName>
</protein>
<dbReference type="AlphaFoldDB" id="A0A1H7LUW5"/>
<proteinExistence type="predicted"/>
<keyword evidence="2" id="KW-1185">Reference proteome</keyword>
<evidence type="ECO:0000313" key="2">
    <source>
        <dbReference type="Proteomes" id="UP000199582"/>
    </source>
</evidence>
<dbReference type="Proteomes" id="UP000199582">
    <property type="component" value="Unassembled WGS sequence"/>
</dbReference>
<sequence length="50" mass="6104">MDRHWYNPVEDQREKPVDKPDARLQLPHGVIVQKNPTIFRVRLRFEMAEF</sequence>
<reference evidence="1 2" key="1">
    <citation type="submission" date="2016-10" db="EMBL/GenBank/DDBJ databases">
        <authorList>
            <person name="de Groot N.N."/>
        </authorList>
    </citation>
    <scope>NUCLEOTIDE SEQUENCE [LARGE SCALE GENOMIC DNA]</scope>
    <source>
        <strain evidence="1 2">DSM 100674</strain>
    </source>
</reference>